<dbReference type="Proteomes" id="UP000886355">
    <property type="component" value="Unassembled WGS sequence"/>
</dbReference>
<dbReference type="PIRSF" id="PIRSF005384">
    <property type="entry name" value="RpiB_LacA_B"/>
    <property type="match status" value="1"/>
</dbReference>
<dbReference type="NCBIfam" id="TIGR00689">
    <property type="entry name" value="rpiB_lacA_lacB"/>
    <property type="match status" value="1"/>
</dbReference>
<dbReference type="InterPro" id="IPR036569">
    <property type="entry name" value="RpiB_LacA_LacB_sf"/>
</dbReference>
<dbReference type="Pfam" id="PF02502">
    <property type="entry name" value="LacAB_rpiB"/>
    <property type="match status" value="1"/>
</dbReference>
<dbReference type="EC" id="5.3.1.6" evidence="5"/>
<feature type="binding site" evidence="4">
    <location>
        <position position="99"/>
    </location>
    <ligand>
        <name>D-ribulose 5-phosphate</name>
        <dbReference type="ChEBI" id="CHEBI:58121"/>
    </ligand>
</feature>
<sequence length="142" mass="15733">MRIVIGSDHAGFGLKEKLKVYLAEQGYLVEDVGTFSRESVDYPEFAFKVAGRVADGVVHRGILVCGSGIGMAMAANRVKGVRAVNAVEPYTARMSRRHNDSNVLCLGERFIGEGMAIEIVRVWLEEPFDGGRHARRIRLLDR</sequence>
<comment type="similarity">
    <text evidence="1">Belongs to the LacAB/RpiB family.</text>
</comment>
<organism evidence="5">
    <name type="scientific">Thermodesulforhabdus norvegica</name>
    <dbReference type="NCBI Taxonomy" id="39841"/>
    <lineage>
        <taxon>Bacteria</taxon>
        <taxon>Pseudomonadati</taxon>
        <taxon>Thermodesulfobacteriota</taxon>
        <taxon>Syntrophobacteria</taxon>
        <taxon>Syntrophobacterales</taxon>
        <taxon>Thermodesulforhabdaceae</taxon>
        <taxon>Thermodesulforhabdus</taxon>
    </lineage>
</organism>
<dbReference type="Gene3D" id="3.40.1400.10">
    <property type="entry name" value="Sugar-phosphate isomerase, RpiB/LacA/LacB"/>
    <property type="match status" value="1"/>
</dbReference>
<keyword evidence="2 5" id="KW-0413">Isomerase</keyword>
<feature type="active site" description="Proton donor" evidence="3">
    <location>
        <position position="98"/>
    </location>
</feature>
<evidence type="ECO:0000256" key="3">
    <source>
        <dbReference type="PIRSR" id="PIRSR005384-1"/>
    </source>
</evidence>
<feature type="binding site" evidence="4">
    <location>
        <begin position="66"/>
        <end position="70"/>
    </location>
    <ligand>
        <name>D-ribulose 5-phosphate</name>
        <dbReference type="ChEBI" id="CHEBI:58121"/>
    </ligand>
</feature>
<dbReference type="SUPFAM" id="SSF89623">
    <property type="entry name" value="Ribose/Galactose isomerase RpiB/AlsB"/>
    <property type="match status" value="1"/>
</dbReference>
<proteinExistence type="inferred from homology"/>
<dbReference type="PANTHER" id="PTHR30345:SF0">
    <property type="entry name" value="DNA DAMAGE-REPAIR_TOLERATION PROTEIN DRT102"/>
    <property type="match status" value="1"/>
</dbReference>
<dbReference type="GO" id="GO:0019316">
    <property type="term" value="P:D-allose catabolic process"/>
    <property type="evidence" value="ECO:0007669"/>
    <property type="project" value="TreeGrafter"/>
</dbReference>
<dbReference type="NCBIfam" id="NF004051">
    <property type="entry name" value="PRK05571.1"/>
    <property type="match status" value="1"/>
</dbReference>
<evidence type="ECO:0000256" key="2">
    <source>
        <dbReference type="ARBA" id="ARBA00023235"/>
    </source>
</evidence>
<dbReference type="GO" id="GO:0009052">
    <property type="term" value="P:pentose-phosphate shunt, non-oxidative branch"/>
    <property type="evidence" value="ECO:0007669"/>
    <property type="project" value="TreeGrafter"/>
</dbReference>
<dbReference type="PANTHER" id="PTHR30345">
    <property type="entry name" value="RIBOSE-5-PHOSPHATE ISOMERASE B"/>
    <property type="match status" value="1"/>
</dbReference>
<feature type="binding site" evidence="4">
    <location>
        <begin position="8"/>
        <end position="9"/>
    </location>
    <ligand>
        <name>D-ribulose 5-phosphate</name>
        <dbReference type="ChEBI" id="CHEBI:58121"/>
    </ligand>
</feature>
<dbReference type="NCBIfam" id="TIGR01120">
    <property type="entry name" value="rpiB"/>
    <property type="match status" value="1"/>
</dbReference>
<protein>
    <submittedName>
        <fullName evidence="5">Ribose 5-phosphate isomerase B</fullName>
        <ecNumber evidence="5">5.3.1.6</ecNumber>
    </submittedName>
</protein>
<feature type="binding site" evidence="4">
    <location>
        <position position="109"/>
    </location>
    <ligand>
        <name>D-ribulose 5-phosphate</name>
        <dbReference type="ChEBI" id="CHEBI:58121"/>
    </ligand>
</feature>
<dbReference type="GO" id="GO:0004751">
    <property type="term" value="F:ribose-5-phosphate isomerase activity"/>
    <property type="evidence" value="ECO:0007669"/>
    <property type="project" value="UniProtKB-EC"/>
</dbReference>
<dbReference type="AlphaFoldDB" id="A0A7C1AW28"/>
<feature type="binding site" evidence="4">
    <location>
        <position position="132"/>
    </location>
    <ligand>
        <name>D-ribulose 5-phosphate</name>
        <dbReference type="ChEBI" id="CHEBI:58121"/>
    </ligand>
</feature>
<comment type="caution">
    <text evidence="5">The sequence shown here is derived from an EMBL/GenBank/DDBJ whole genome shotgun (WGS) entry which is preliminary data.</text>
</comment>
<evidence type="ECO:0000256" key="1">
    <source>
        <dbReference type="ARBA" id="ARBA00008754"/>
    </source>
</evidence>
<evidence type="ECO:0000313" key="5">
    <source>
        <dbReference type="EMBL" id="HDL90118.1"/>
    </source>
</evidence>
<feature type="active site" description="Proton acceptor" evidence="3">
    <location>
        <position position="65"/>
    </location>
</feature>
<dbReference type="EMBL" id="DQZW01000205">
    <property type="protein sequence ID" value="HDL90118.1"/>
    <property type="molecule type" value="Genomic_DNA"/>
</dbReference>
<dbReference type="InterPro" id="IPR003500">
    <property type="entry name" value="RpiB_LacA_LacB"/>
</dbReference>
<evidence type="ECO:0000256" key="4">
    <source>
        <dbReference type="PIRSR" id="PIRSR005384-2"/>
    </source>
</evidence>
<dbReference type="InterPro" id="IPR004785">
    <property type="entry name" value="RpiB"/>
</dbReference>
<gene>
    <name evidence="5" type="primary">rpiB</name>
    <name evidence="5" type="ORF">ENG14_04370</name>
</gene>
<name>A0A7C1AW28_9BACT</name>
<accession>A0A7C1AW28</accession>
<feature type="binding site" evidence="4">
    <location>
        <position position="136"/>
    </location>
    <ligand>
        <name>D-ribulose 5-phosphate</name>
        <dbReference type="ChEBI" id="CHEBI:58121"/>
    </ligand>
</feature>
<reference evidence="5" key="1">
    <citation type="journal article" date="2020" name="mSystems">
        <title>Genome- and Community-Level Interaction Insights into Carbon Utilization and Element Cycling Functions of Hydrothermarchaeota in Hydrothermal Sediment.</title>
        <authorList>
            <person name="Zhou Z."/>
            <person name="Liu Y."/>
            <person name="Xu W."/>
            <person name="Pan J."/>
            <person name="Luo Z.H."/>
            <person name="Li M."/>
        </authorList>
    </citation>
    <scope>NUCLEOTIDE SEQUENCE [LARGE SCALE GENOMIC DNA]</scope>
    <source>
        <strain evidence="5">HyVt-19</strain>
    </source>
</reference>